<dbReference type="PANTHER" id="PTHR13696:SF96">
    <property type="entry name" value="COBQ_COBB_MIND_PARA NUCLEOTIDE BINDING DOMAIN-CONTAINING PROTEIN"/>
    <property type="match status" value="1"/>
</dbReference>
<accession>A0A5M6IMZ6</accession>
<keyword evidence="3" id="KW-1185">Reference proteome</keyword>
<dbReference type="PANTHER" id="PTHR13696">
    <property type="entry name" value="P-LOOP CONTAINING NUCLEOSIDE TRIPHOSPHATE HYDROLASE"/>
    <property type="match status" value="1"/>
</dbReference>
<dbReference type="InterPro" id="IPR002586">
    <property type="entry name" value="CobQ/CobB/MinD/ParA_Nub-bd_dom"/>
</dbReference>
<organism evidence="2 3">
    <name type="scientific">Rhodovastum atsumiense</name>
    <dbReference type="NCBI Taxonomy" id="504468"/>
    <lineage>
        <taxon>Bacteria</taxon>
        <taxon>Pseudomonadati</taxon>
        <taxon>Pseudomonadota</taxon>
        <taxon>Alphaproteobacteria</taxon>
        <taxon>Acetobacterales</taxon>
        <taxon>Acetobacteraceae</taxon>
        <taxon>Rhodovastum</taxon>
    </lineage>
</organism>
<dbReference type="InterPro" id="IPR027417">
    <property type="entry name" value="P-loop_NTPase"/>
</dbReference>
<name>A0A5M6IMZ6_9PROT</name>
<dbReference type="EMBL" id="VWPK01000046">
    <property type="protein sequence ID" value="KAA5609630.1"/>
    <property type="molecule type" value="Genomic_DNA"/>
</dbReference>
<dbReference type="Gene3D" id="3.40.50.300">
    <property type="entry name" value="P-loop containing nucleotide triphosphate hydrolases"/>
    <property type="match status" value="1"/>
</dbReference>
<dbReference type="OrthoDB" id="7331108at2"/>
<sequence>MHVIVVASQKGGVGKTTLAAHLAVHADRNGTRTALIDTDPQGGLAGWWNARAAETPSFFRVDGPLQSALDGLQAAGFGAVIIDTPPAITASIAATIAVADLVLVPAKPSPQDLRAVGATVDLVRAEGRQMLFVVNMCIQRARLNEDARAALSEHGPVAPGLLFNRVAYVNAMIDGRTAGEVEPRGEAAREISELWAFLAGAMAGREMRHVAAAG</sequence>
<reference evidence="2 3" key="1">
    <citation type="submission" date="2019-09" db="EMBL/GenBank/DDBJ databases">
        <title>Genome sequence of Rhodovastum atsumiense, a diverse member of the Acetobacteraceae family of non-sulfur purple photosynthetic bacteria.</title>
        <authorList>
            <person name="Meyer T."/>
            <person name="Kyndt J."/>
        </authorList>
    </citation>
    <scope>NUCLEOTIDE SEQUENCE [LARGE SCALE GENOMIC DNA]</scope>
    <source>
        <strain evidence="2 3">DSM 21279</strain>
    </source>
</reference>
<evidence type="ECO:0000313" key="2">
    <source>
        <dbReference type="EMBL" id="KAA5609630.1"/>
    </source>
</evidence>
<feature type="domain" description="CobQ/CobB/MinD/ParA nucleotide binding" evidence="1">
    <location>
        <begin position="4"/>
        <end position="120"/>
    </location>
</feature>
<dbReference type="CDD" id="cd02042">
    <property type="entry name" value="ParAB_family"/>
    <property type="match status" value="1"/>
</dbReference>
<dbReference type="Proteomes" id="UP000325255">
    <property type="component" value="Unassembled WGS sequence"/>
</dbReference>
<dbReference type="RefSeq" id="WP_150043225.1">
    <property type="nucleotide sequence ID" value="NZ_OW485608.1"/>
</dbReference>
<evidence type="ECO:0000259" key="1">
    <source>
        <dbReference type="Pfam" id="PF01656"/>
    </source>
</evidence>
<comment type="caution">
    <text evidence="2">The sequence shown here is derived from an EMBL/GenBank/DDBJ whole genome shotgun (WGS) entry which is preliminary data.</text>
</comment>
<dbReference type="AlphaFoldDB" id="A0A5M6IMZ6"/>
<evidence type="ECO:0000313" key="3">
    <source>
        <dbReference type="Proteomes" id="UP000325255"/>
    </source>
</evidence>
<gene>
    <name evidence="2" type="ORF">F1189_22980</name>
</gene>
<proteinExistence type="predicted"/>
<protein>
    <submittedName>
        <fullName evidence="2">ParA family protein</fullName>
    </submittedName>
</protein>
<dbReference type="PIRSF" id="PIRSF009320">
    <property type="entry name" value="Nuc_binding_HP_1000"/>
    <property type="match status" value="1"/>
</dbReference>
<dbReference type="SUPFAM" id="SSF52540">
    <property type="entry name" value="P-loop containing nucleoside triphosphate hydrolases"/>
    <property type="match status" value="1"/>
</dbReference>
<dbReference type="Pfam" id="PF01656">
    <property type="entry name" value="CbiA"/>
    <property type="match status" value="1"/>
</dbReference>
<dbReference type="InterPro" id="IPR050678">
    <property type="entry name" value="DNA_Partitioning_ATPase"/>
</dbReference>